<dbReference type="EMBL" id="CYKH01000088">
    <property type="protein sequence ID" value="CUE70762.1"/>
    <property type="molecule type" value="Genomic_DNA"/>
</dbReference>
<evidence type="ECO:0000313" key="2">
    <source>
        <dbReference type="Proteomes" id="UP000051952"/>
    </source>
</evidence>
<proteinExistence type="predicted"/>
<dbReference type="Gene3D" id="1.25.10.10">
    <property type="entry name" value="Leucine-rich Repeat Variant"/>
    <property type="match status" value="1"/>
</dbReference>
<name>A0A0S4IQ08_BODSA</name>
<dbReference type="Proteomes" id="UP000051952">
    <property type="component" value="Unassembled WGS sequence"/>
</dbReference>
<keyword evidence="2" id="KW-1185">Reference proteome</keyword>
<organism evidence="1 2">
    <name type="scientific">Bodo saltans</name>
    <name type="common">Flagellated protozoan</name>
    <dbReference type="NCBI Taxonomy" id="75058"/>
    <lineage>
        <taxon>Eukaryota</taxon>
        <taxon>Discoba</taxon>
        <taxon>Euglenozoa</taxon>
        <taxon>Kinetoplastea</taxon>
        <taxon>Metakinetoplastina</taxon>
        <taxon>Eubodonida</taxon>
        <taxon>Bodonidae</taxon>
        <taxon>Bodo</taxon>
    </lineage>
</organism>
<dbReference type="InterPro" id="IPR011989">
    <property type="entry name" value="ARM-like"/>
</dbReference>
<gene>
    <name evidence="1" type="ORF">BSAL_52590</name>
</gene>
<feature type="non-terminal residue" evidence="1">
    <location>
        <position position="388"/>
    </location>
</feature>
<accession>A0A0S4IQ08</accession>
<dbReference type="AlphaFoldDB" id="A0A0S4IQ08"/>
<evidence type="ECO:0000313" key="1">
    <source>
        <dbReference type="EMBL" id="CUE70762.1"/>
    </source>
</evidence>
<protein>
    <submittedName>
        <fullName evidence="1">Uncharacterized protein</fullName>
    </submittedName>
</protein>
<reference evidence="2" key="1">
    <citation type="submission" date="2015-09" db="EMBL/GenBank/DDBJ databases">
        <authorList>
            <consortium name="Pathogen Informatics"/>
        </authorList>
    </citation>
    <scope>NUCLEOTIDE SEQUENCE [LARGE SCALE GENOMIC DNA]</scope>
    <source>
        <strain evidence="2">Lake Konstanz</strain>
    </source>
</reference>
<dbReference type="VEuPathDB" id="TriTrypDB:BSAL_52590"/>
<sequence length="388" mass="40804">MQSLAQGTRPVIVLRCCNLSAFHVSAYSAHERCGCIEPRICATTPSSFIVIASPYLSNSAVVVDVLLDISTSAPYLSKGVEQQPATVLPLADASVKAAFATTAIVDALERMLPNATTPNVIRSLSAVIRNLTEGAVASVVNAPSLLFSFFRVTRSATSSTVVCCLRAICSFTSDLVLFIPSSSQSVRDEVELMFVRDAIDSIFRLSDHVATPNAVSWLSRAICNMAKVTLRRNLLAPKKFLAQKTTTIDGVVTKFAVARLSTYATTPDAVRWLSTAISNIISGANTSVTATFATPAVAEAAVRMSYHATTPDAVLCLSTAMSNIISGALPSVKAAFATSAVVEAVARMSHNATTSKVVCSLSEAIACTTEGADASVKTMFATTSIVET</sequence>